<dbReference type="Proteomes" id="UP000325577">
    <property type="component" value="Linkage Group LG21"/>
</dbReference>
<dbReference type="PANTHER" id="PTHR31147">
    <property type="entry name" value="ACYL TRANSFERASE 4"/>
    <property type="match status" value="1"/>
</dbReference>
<protein>
    <recommendedName>
        <fullName evidence="5">Methanol O-anthraniloyltransferase</fullName>
    </recommendedName>
</protein>
<evidence type="ECO:0000313" key="3">
    <source>
        <dbReference type="EMBL" id="KAA8527998.1"/>
    </source>
</evidence>
<name>A0A5J5ACY2_9ASTE</name>
<proteinExistence type="inferred from homology"/>
<evidence type="ECO:0000313" key="4">
    <source>
        <dbReference type="Proteomes" id="UP000325577"/>
    </source>
</evidence>
<dbReference type="GO" id="GO:0016740">
    <property type="term" value="F:transferase activity"/>
    <property type="evidence" value="ECO:0007669"/>
    <property type="project" value="UniProtKB-KW"/>
</dbReference>
<keyword evidence="2" id="KW-0808">Transferase</keyword>
<dbReference type="PANTHER" id="PTHR31147:SF66">
    <property type="entry name" value="OS05G0315700 PROTEIN"/>
    <property type="match status" value="1"/>
</dbReference>
<dbReference type="EMBL" id="CM018045">
    <property type="protein sequence ID" value="KAA8527998.1"/>
    <property type="molecule type" value="Genomic_DNA"/>
</dbReference>
<dbReference type="Pfam" id="PF02458">
    <property type="entry name" value="Transferase"/>
    <property type="match status" value="1"/>
</dbReference>
<sequence>MEKGPYSSLHTQVERKKRGGWESLFSRIRELNSFDSGLSRSGGTRNCLFVFLFYFHSYESSLISKGSQFKNCLFVYLFYFHRYESSLISKGSQFKNLRPFPSTIELEGFLLAAVNSLLIHDSSSRQISLKMATPSPSSLEFSVRRREPELVVPAKPTPHEIKQLSDIDDQEGFRFQVPVIMFYESDPSMKGKDPVKVIREALAETLVFYYPFAGRLVEGPNRKLMVDCTGEGVLFIEADANVRIEQLGHDIIQPPCPYLKDLLYDVPGSEGILGCPLLLIQVTRFICGGFVFAIRLNHTMSDGTGLFQFLNTVGEFARGSTDAPSLSPVWQRELLNARNPPHITCTHHEYEELLDTKSTTVDMDEDDNNNNNMVQRSFFFGPKEIRAIRKHLPQHLRTSSSTFEVLTACVWRCRTIALQLDQEEIVRLSCITNARGKRVLHLPSGYYGNAFAFPAALAKARLLCTNPLGYALQLVKKAKGQVTEEYMRSVADLLVIKGRPLYIAKRNYIVSDTTRLGFDEINFGWGKPIFGGPAGAISLISFYVRFKSSGGEDGIVVPLCLPQQVMERFQQELKGMIQEPVEDLYGPKPAKFMSTL</sequence>
<dbReference type="AlphaFoldDB" id="A0A5J5ACY2"/>
<dbReference type="InterPro" id="IPR023213">
    <property type="entry name" value="CAT-like_dom_sf"/>
</dbReference>
<accession>A0A5J5ACY2</accession>
<dbReference type="OrthoDB" id="444127at2759"/>
<keyword evidence="4" id="KW-1185">Reference proteome</keyword>
<organism evidence="3 4">
    <name type="scientific">Nyssa sinensis</name>
    <dbReference type="NCBI Taxonomy" id="561372"/>
    <lineage>
        <taxon>Eukaryota</taxon>
        <taxon>Viridiplantae</taxon>
        <taxon>Streptophyta</taxon>
        <taxon>Embryophyta</taxon>
        <taxon>Tracheophyta</taxon>
        <taxon>Spermatophyta</taxon>
        <taxon>Magnoliopsida</taxon>
        <taxon>eudicotyledons</taxon>
        <taxon>Gunneridae</taxon>
        <taxon>Pentapetalae</taxon>
        <taxon>asterids</taxon>
        <taxon>Cornales</taxon>
        <taxon>Nyssaceae</taxon>
        <taxon>Nyssa</taxon>
    </lineage>
</organism>
<evidence type="ECO:0008006" key="5">
    <source>
        <dbReference type="Google" id="ProtNLM"/>
    </source>
</evidence>
<reference evidence="3 4" key="1">
    <citation type="submission" date="2019-09" db="EMBL/GenBank/DDBJ databases">
        <title>A chromosome-level genome assembly of the Chinese tupelo Nyssa sinensis.</title>
        <authorList>
            <person name="Yang X."/>
            <person name="Kang M."/>
            <person name="Yang Y."/>
            <person name="Xiong H."/>
            <person name="Wang M."/>
            <person name="Zhang Z."/>
            <person name="Wang Z."/>
            <person name="Wu H."/>
            <person name="Ma T."/>
            <person name="Liu J."/>
            <person name="Xi Z."/>
        </authorList>
    </citation>
    <scope>NUCLEOTIDE SEQUENCE [LARGE SCALE GENOMIC DNA]</scope>
    <source>
        <strain evidence="3">J267</strain>
        <tissue evidence="3">Leaf</tissue>
    </source>
</reference>
<evidence type="ECO:0000256" key="1">
    <source>
        <dbReference type="ARBA" id="ARBA00009861"/>
    </source>
</evidence>
<gene>
    <name evidence="3" type="ORF">F0562_035133</name>
</gene>
<dbReference type="InterPro" id="IPR050898">
    <property type="entry name" value="Plant_acyltransferase"/>
</dbReference>
<comment type="similarity">
    <text evidence="1">Belongs to the plant acyltransferase family.</text>
</comment>
<evidence type="ECO:0000256" key="2">
    <source>
        <dbReference type="ARBA" id="ARBA00022679"/>
    </source>
</evidence>
<dbReference type="Gene3D" id="3.30.559.10">
    <property type="entry name" value="Chloramphenicol acetyltransferase-like domain"/>
    <property type="match status" value="2"/>
</dbReference>